<sequence>MSLHHAGEAIARERKLAGLSQQQLADRLRYSTSMLRAVEQGRRPASPALVAAAARTLGVEPELLTGQPYRDVLGADGPLEGLSELRAILSEGDYVRGTEPGTYEELSAELAAVNDADRAGHSRRALTALPALIRKLYGALEIDPEPRIYSLLAGAYNASDRLCRRFGHMALTVPSIDRFDWAAARSGDPLNVALGKILRTRLLMYHDSTHIALRLVDEVTDTVEGPSEGELSVRGAAHLAGAVAAARARRPDTARDHITAARQVAKRLGHETRSYETLFGPANTDIHAIGVELEAGDPGIAAHEGSALALPGTIARSRAGHHWQDVSRAWLMIGKPDQALAALNKARRVAPQQTRLHPSVRETIYGIAAAQRRRTDSLQGFAAWLGVGV</sequence>
<evidence type="ECO:0000313" key="2">
    <source>
        <dbReference type="EMBL" id="MBB5915481.1"/>
    </source>
</evidence>
<name>A0A7W9UJL8_9NOCA</name>
<comment type="caution">
    <text evidence="2">The sequence shown here is derived from an EMBL/GenBank/DDBJ whole genome shotgun (WGS) entry which is preliminary data.</text>
</comment>
<dbReference type="SUPFAM" id="SSF47413">
    <property type="entry name" value="lambda repressor-like DNA-binding domains"/>
    <property type="match status" value="1"/>
</dbReference>
<proteinExistence type="predicted"/>
<feature type="domain" description="HTH cro/C1-type" evidence="1">
    <location>
        <begin position="10"/>
        <end position="64"/>
    </location>
</feature>
<protein>
    <submittedName>
        <fullName evidence="2">Transcriptional regulator with XRE-family HTH domain</fullName>
    </submittedName>
</protein>
<dbReference type="PROSITE" id="PS50943">
    <property type="entry name" value="HTH_CROC1"/>
    <property type="match status" value="1"/>
</dbReference>
<gene>
    <name evidence="2" type="ORF">BJY24_004393</name>
</gene>
<dbReference type="AlphaFoldDB" id="A0A7W9UJL8"/>
<accession>A0A7W9UJL8</accession>
<dbReference type="RefSeq" id="WP_040752668.1">
    <property type="nucleotide sequence ID" value="NZ_JACHIT010000002.1"/>
</dbReference>
<dbReference type="Pfam" id="PF13560">
    <property type="entry name" value="HTH_31"/>
    <property type="match status" value="1"/>
</dbReference>
<dbReference type="InterPro" id="IPR001387">
    <property type="entry name" value="Cro/C1-type_HTH"/>
</dbReference>
<dbReference type="Proteomes" id="UP000540412">
    <property type="component" value="Unassembled WGS sequence"/>
</dbReference>
<dbReference type="CDD" id="cd00093">
    <property type="entry name" value="HTH_XRE"/>
    <property type="match status" value="1"/>
</dbReference>
<dbReference type="InterPro" id="IPR010982">
    <property type="entry name" value="Lambda_DNA-bd_dom_sf"/>
</dbReference>
<keyword evidence="3" id="KW-1185">Reference proteome</keyword>
<organism evidence="2 3">
    <name type="scientific">Nocardia transvalensis</name>
    <dbReference type="NCBI Taxonomy" id="37333"/>
    <lineage>
        <taxon>Bacteria</taxon>
        <taxon>Bacillati</taxon>
        <taxon>Actinomycetota</taxon>
        <taxon>Actinomycetes</taxon>
        <taxon>Mycobacteriales</taxon>
        <taxon>Nocardiaceae</taxon>
        <taxon>Nocardia</taxon>
    </lineage>
</organism>
<evidence type="ECO:0000313" key="3">
    <source>
        <dbReference type="Proteomes" id="UP000540412"/>
    </source>
</evidence>
<reference evidence="2 3" key="1">
    <citation type="submission" date="2020-08" db="EMBL/GenBank/DDBJ databases">
        <title>Sequencing the genomes of 1000 actinobacteria strains.</title>
        <authorList>
            <person name="Klenk H.-P."/>
        </authorList>
    </citation>
    <scope>NUCLEOTIDE SEQUENCE [LARGE SCALE GENOMIC DNA]</scope>
    <source>
        <strain evidence="2 3">DSM 43582</strain>
    </source>
</reference>
<evidence type="ECO:0000259" key="1">
    <source>
        <dbReference type="PROSITE" id="PS50943"/>
    </source>
</evidence>
<dbReference type="GO" id="GO:0003677">
    <property type="term" value="F:DNA binding"/>
    <property type="evidence" value="ECO:0007669"/>
    <property type="project" value="InterPro"/>
</dbReference>
<dbReference type="Gene3D" id="1.10.260.40">
    <property type="entry name" value="lambda repressor-like DNA-binding domains"/>
    <property type="match status" value="1"/>
</dbReference>
<dbReference type="EMBL" id="JACHIT010000002">
    <property type="protein sequence ID" value="MBB5915481.1"/>
    <property type="molecule type" value="Genomic_DNA"/>
</dbReference>
<dbReference type="SMART" id="SM00530">
    <property type="entry name" value="HTH_XRE"/>
    <property type="match status" value="1"/>
</dbReference>